<protein>
    <submittedName>
        <fullName evidence="4">HTH OST-type domain-containing protein</fullName>
    </submittedName>
</protein>
<evidence type="ECO:0000313" key="3">
    <source>
        <dbReference type="Proteomes" id="UP000887565"/>
    </source>
</evidence>
<dbReference type="Gene3D" id="3.30.420.610">
    <property type="entry name" value="LOTUS domain-like"/>
    <property type="match status" value="1"/>
</dbReference>
<sequence>MKFLLPAINHGFFPVPLTQMGKADPPAGRNSYKSDNAEYRKINNNLKRNNSDFLQARQWTFVTVGIILFPAPSVGKIFRPMKGMDEKVPFPANWQAKIFPADLIVVVLLNIPQIKKNMQAQWNHSRIEDLGITLRSILTSFKGGCPPNKLQQEYAETCGSKIPFQSLGFPTLIECLERCLGAYVRIIRRDNEVICMAVDTNEISHISALVKGQKSSKKTKKTAAPFRNRSRSYSSFSNSRGRPELTYQSRRGSSSANRAGSGGFNGSFGRQFNNHVFSRRPSAQDFLKDTNNCSSSSSSIGLKFKTSNAESNHRISTAFSSNQNSSSYTINGPKSTLSFSTNVKEKVGPGQIEVKKFYRQAIKSSDFSTDTRMSIKEELAEAAKKCGFHEPVYRTITDGKNRYLCAVT</sequence>
<dbReference type="WBParaSite" id="nRc.2.0.1.t23864-RA">
    <property type="protein sequence ID" value="nRc.2.0.1.t23864-RA"/>
    <property type="gene ID" value="nRc.2.0.1.g23864"/>
</dbReference>
<dbReference type="Proteomes" id="UP000887565">
    <property type="component" value="Unplaced"/>
</dbReference>
<dbReference type="AlphaFoldDB" id="A0A915JBK5"/>
<dbReference type="InterPro" id="IPR041966">
    <property type="entry name" value="LOTUS-like"/>
</dbReference>
<accession>A0A915JBK5</accession>
<reference evidence="4" key="1">
    <citation type="submission" date="2022-11" db="UniProtKB">
        <authorList>
            <consortium name="WormBaseParasite"/>
        </authorList>
    </citation>
    <scope>IDENTIFICATION</scope>
</reference>
<name>A0A915JBK5_ROMCU</name>
<feature type="compositionally biased region" description="Low complexity" evidence="1">
    <location>
        <begin position="222"/>
        <end position="240"/>
    </location>
</feature>
<dbReference type="InterPro" id="IPR025605">
    <property type="entry name" value="OST-HTH/LOTUS_dom"/>
</dbReference>
<evidence type="ECO:0000259" key="2">
    <source>
        <dbReference type="PROSITE" id="PS51644"/>
    </source>
</evidence>
<keyword evidence="3" id="KW-1185">Reference proteome</keyword>
<proteinExistence type="predicted"/>
<feature type="region of interest" description="Disordered" evidence="1">
    <location>
        <begin position="209"/>
        <end position="266"/>
    </location>
</feature>
<feature type="domain" description="HTH OST-type" evidence="2">
    <location>
        <begin position="126"/>
        <end position="201"/>
    </location>
</feature>
<evidence type="ECO:0000313" key="4">
    <source>
        <dbReference type="WBParaSite" id="nRc.2.0.1.t23864-RA"/>
    </source>
</evidence>
<feature type="compositionally biased region" description="Low complexity" evidence="1">
    <location>
        <begin position="248"/>
        <end position="259"/>
    </location>
</feature>
<evidence type="ECO:0000256" key="1">
    <source>
        <dbReference type="SAM" id="MobiDB-lite"/>
    </source>
</evidence>
<dbReference type="PROSITE" id="PS51644">
    <property type="entry name" value="HTH_OST"/>
    <property type="match status" value="1"/>
</dbReference>
<dbReference type="CDD" id="cd09972">
    <property type="entry name" value="LOTUS_TDRD_OSKAR"/>
    <property type="match status" value="1"/>
</dbReference>
<organism evidence="3 4">
    <name type="scientific">Romanomermis culicivorax</name>
    <name type="common">Nematode worm</name>
    <dbReference type="NCBI Taxonomy" id="13658"/>
    <lineage>
        <taxon>Eukaryota</taxon>
        <taxon>Metazoa</taxon>
        <taxon>Ecdysozoa</taxon>
        <taxon>Nematoda</taxon>
        <taxon>Enoplea</taxon>
        <taxon>Dorylaimia</taxon>
        <taxon>Mermithida</taxon>
        <taxon>Mermithoidea</taxon>
        <taxon>Mermithidae</taxon>
        <taxon>Romanomermis</taxon>
    </lineage>
</organism>